<organism evidence="1">
    <name type="scientific">Arundo donax</name>
    <name type="common">Giant reed</name>
    <name type="synonym">Donax arundinaceus</name>
    <dbReference type="NCBI Taxonomy" id="35708"/>
    <lineage>
        <taxon>Eukaryota</taxon>
        <taxon>Viridiplantae</taxon>
        <taxon>Streptophyta</taxon>
        <taxon>Embryophyta</taxon>
        <taxon>Tracheophyta</taxon>
        <taxon>Spermatophyta</taxon>
        <taxon>Magnoliopsida</taxon>
        <taxon>Liliopsida</taxon>
        <taxon>Poales</taxon>
        <taxon>Poaceae</taxon>
        <taxon>PACMAD clade</taxon>
        <taxon>Arundinoideae</taxon>
        <taxon>Arundineae</taxon>
        <taxon>Arundo</taxon>
    </lineage>
</organism>
<dbReference type="AlphaFoldDB" id="A0A0A9F5K6"/>
<proteinExistence type="predicted"/>
<sequence>MLKVIIYLCFIIGNCFSLRHVIMDYQS</sequence>
<accession>A0A0A9F5K6</accession>
<name>A0A0A9F5K6_ARUDO</name>
<protein>
    <submittedName>
        <fullName evidence="1">Uncharacterized protein</fullName>
    </submittedName>
</protein>
<reference evidence="1" key="2">
    <citation type="journal article" date="2015" name="Data Brief">
        <title>Shoot transcriptome of the giant reed, Arundo donax.</title>
        <authorList>
            <person name="Barrero R.A."/>
            <person name="Guerrero F.D."/>
            <person name="Moolhuijzen P."/>
            <person name="Goolsby J.A."/>
            <person name="Tidwell J."/>
            <person name="Bellgard S.E."/>
            <person name="Bellgard M.I."/>
        </authorList>
    </citation>
    <scope>NUCLEOTIDE SEQUENCE</scope>
    <source>
        <tissue evidence="1">Shoot tissue taken approximately 20 cm above the soil surface</tissue>
    </source>
</reference>
<reference evidence="1" key="1">
    <citation type="submission" date="2014-09" db="EMBL/GenBank/DDBJ databases">
        <authorList>
            <person name="Magalhaes I.L.F."/>
            <person name="Oliveira U."/>
            <person name="Santos F.R."/>
            <person name="Vidigal T.H.D.A."/>
            <person name="Brescovit A.D."/>
            <person name="Santos A.J."/>
        </authorList>
    </citation>
    <scope>NUCLEOTIDE SEQUENCE</scope>
    <source>
        <tissue evidence="1">Shoot tissue taken approximately 20 cm above the soil surface</tissue>
    </source>
</reference>
<evidence type="ECO:0000313" key="1">
    <source>
        <dbReference type="EMBL" id="JAE06494.1"/>
    </source>
</evidence>
<dbReference type="EMBL" id="GBRH01191402">
    <property type="protein sequence ID" value="JAE06494.1"/>
    <property type="molecule type" value="Transcribed_RNA"/>
</dbReference>